<dbReference type="GO" id="GO:0015297">
    <property type="term" value="F:antiporter activity"/>
    <property type="evidence" value="ECO:0007669"/>
    <property type="project" value="UniProtKB-KW"/>
</dbReference>
<organism evidence="14 15">
    <name type="scientific">Bacillus oleivorans</name>
    <dbReference type="NCBI Taxonomy" id="1448271"/>
    <lineage>
        <taxon>Bacteria</taxon>
        <taxon>Bacillati</taxon>
        <taxon>Bacillota</taxon>
        <taxon>Bacilli</taxon>
        <taxon>Bacillales</taxon>
        <taxon>Bacillaceae</taxon>
        <taxon>Bacillus</taxon>
    </lineage>
</organism>
<keyword evidence="15" id="KW-1185">Reference proteome</keyword>
<evidence type="ECO:0000256" key="8">
    <source>
        <dbReference type="ARBA" id="ARBA00022692"/>
    </source>
</evidence>
<dbReference type="GO" id="GO:0005886">
    <property type="term" value="C:plasma membrane"/>
    <property type="evidence" value="ECO:0007669"/>
    <property type="project" value="UniProtKB-SubCell"/>
</dbReference>
<dbReference type="CDD" id="cd13131">
    <property type="entry name" value="MATE_NorM_like"/>
    <property type="match status" value="1"/>
</dbReference>
<name>A0A285CLS6_9BACI</name>
<keyword evidence="10" id="KW-0406">Ion transport</keyword>
<evidence type="ECO:0000256" key="10">
    <source>
        <dbReference type="ARBA" id="ARBA00023065"/>
    </source>
</evidence>
<dbReference type="InterPro" id="IPR050222">
    <property type="entry name" value="MATE_MdtK"/>
</dbReference>
<feature type="transmembrane region" description="Helical" evidence="13">
    <location>
        <begin position="194"/>
        <end position="215"/>
    </location>
</feature>
<comment type="subcellular location">
    <subcellularLocation>
        <location evidence="2">Cell membrane</location>
        <topology evidence="2">Multi-pass membrane protein</topology>
    </subcellularLocation>
</comment>
<feature type="transmembrane region" description="Helical" evidence="13">
    <location>
        <begin position="12"/>
        <end position="34"/>
    </location>
</feature>
<evidence type="ECO:0000256" key="12">
    <source>
        <dbReference type="ARBA" id="ARBA00031636"/>
    </source>
</evidence>
<evidence type="ECO:0000313" key="15">
    <source>
        <dbReference type="Proteomes" id="UP000219546"/>
    </source>
</evidence>
<proteinExistence type="inferred from homology"/>
<dbReference type="PANTHER" id="PTHR43298">
    <property type="entry name" value="MULTIDRUG RESISTANCE PROTEIN NORM-RELATED"/>
    <property type="match status" value="1"/>
</dbReference>
<evidence type="ECO:0000256" key="7">
    <source>
        <dbReference type="ARBA" id="ARBA00022475"/>
    </source>
</evidence>
<keyword evidence="7" id="KW-1003">Cell membrane</keyword>
<evidence type="ECO:0000256" key="11">
    <source>
        <dbReference type="ARBA" id="ARBA00023136"/>
    </source>
</evidence>
<keyword evidence="5" id="KW-0813">Transport</keyword>
<keyword evidence="8 13" id="KW-0812">Transmembrane</keyword>
<evidence type="ECO:0000256" key="1">
    <source>
        <dbReference type="ARBA" id="ARBA00003408"/>
    </source>
</evidence>
<feature type="transmembrane region" description="Helical" evidence="13">
    <location>
        <begin position="95"/>
        <end position="113"/>
    </location>
</feature>
<keyword evidence="9 13" id="KW-1133">Transmembrane helix</keyword>
<dbReference type="PANTHER" id="PTHR43298:SF2">
    <property type="entry name" value="FMN_FAD EXPORTER YEEO-RELATED"/>
    <property type="match status" value="1"/>
</dbReference>
<protein>
    <recommendedName>
        <fullName evidence="4">Probable multidrug resistance protein NorM</fullName>
    </recommendedName>
    <alternativeName>
        <fullName evidence="12">Multidrug-efflux transporter</fullName>
    </alternativeName>
</protein>
<keyword evidence="6" id="KW-0050">Antiport</keyword>
<feature type="transmembrane region" description="Helical" evidence="13">
    <location>
        <begin position="162"/>
        <end position="182"/>
    </location>
</feature>
<feature type="transmembrane region" description="Helical" evidence="13">
    <location>
        <begin position="133"/>
        <end position="150"/>
    </location>
</feature>
<evidence type="ECO:0000256" key="9">
    <source>
        <dbReference type="ARBA" id="ARBA00022989"/>
    </source>
</evidence>
<dbReference type="NCBIfam" id="TIGR00797">
    <property type="entry name" value="matE"/>
    <property type="match status" value="1"/>
</dbReference>
<evidence type="ECO:0000256" key="13">
    <source>
        <dbReference type="SAM" id="Phobius"/>
    </source>
</evidence>
<feature type="transmembrane region" description="Helical" evidence="13">
    <location>
        <begin position="351"/>
        <end position="369"/>
    </location>
</feature>
<feature type="transmembrane region" description="Helical" evidence="13">
    <location>
        <begin position="389"/>
        <end position="408"/>
    </location>
</feature>
<comment type="similarity">
    <text evidence="3">Belongs to the multi antimicrobial extrusion (MATE) (TC 2.A.66.1) family.</text>
</comment>
<evidence type="ECO:0000256" key="6">
    <source>
        <dbReference type="ARBA" id="ARBA00022449"/>
    </source>
</evidence>
<dbReference type="InterPro" id="IPR002528">
    <property type="entry name" value="MATE_fam"/>
</dbReference>
<accession>A0A285CLS6</accession>
<dbReference type="PIRSF" id="PIRSF006603">
    <property type="entry name" value="DinF"/>
    <property type="match status" value="1"/>
</dbReference>
<evidence type="ECO:0000256" key="2">
    <source>
        <dbReference type="ARBA" id="ARBA00004651"/>
    </source>
</evidence>
<evidence type="ECO:0000256" key="5">
    <source>
        <dbReference type="ARBA" id="ARBA00022448"/>
    </source>
</evidence>
<dbReference type="Pfam" id="PF01554">
    <property type="entry name" value="MatE"/>
    <property type="match status" value="2"/>
</dbReference>
<reference evidence="14 15" key="1">
    <citation type="submission" date="2017-08" db="EMBL/GenBank/DDBJ databases">
        <authorList>
            <person name="de Groot N.N."/>
        </authorList>
    </citation>
    <scope>NUCLEOTIDE SEQUENCE [LARGE SCALE GENOMIC DNA]</scope>
    <source>
        <strain evidence="14 15">JC228</strain>
    </source>
</reference>
<evidence type="ECO:0000256" key="3">
    <source>
        <dbReference type="ARBA" id="ARBA00010199"/>
    </source>
</evidence>
<dbReference type="GO" id="GO:0042910">
    <property type="term" value="F:xenobiotic transmembrane transporter activity"/>
    <property type="evidence" value="ECO:0007669"/>
    <property type="project" value="InterPro"/>
</dbReference>
<dbReference type="RefSeq" id="WP_097157954.1">
    <property type="nucleotide sequence ID" value="NZ_JBEPMQ010000001.1"/>
</dbReference>
<dbReference type="AlphaFoldDB" id="A0A285CLS6"/>
<sequence length="455" mass="50187">MLQTHTLREKFTQFFHIFIPIFITQIGLSSINFFDTTMSGKFSAEDLAGVAIGSSIWVPVYTGLTGILLSITPIAAQLLGAKKQSEVSYQVKQGLYLGIIMALAVFVIGSFGIKPILNAMNIEPVVRDIAKNYLIALSFGIVPLFLYQVIRCFIDSLGQTKVSMMITLLSIPINVSLNYLFIFGKFGFPALGGVGAGVASAITYWFVLGIAIWIVQKKHPFSLYKIFSALPAPSLKSFVEILKIGIPIGFAIFFEVSIFSAVTLLMSNYDTMTIAAHQAAMNFSAVMFMFPLSISMALTIVVGFEVGAKRLHDAFQYSWLGISFAVCMAFVSSFILYQFREDIAAIYTENPIVLELTANFLLFAILFQLSDALQAPIQGALRGYKDVNVTFWICFFAYWIVGLPAGYLLAEFTSLEAYGYWIGLTIGLSVGALLLGSRLYYIQKRKRASDVSSFS</sequence>
<dbReference type="EMBL" id="OAOP01000002">
    <property type="protein sequence ID" value="SNX68365.1"/>
    <property type="molecule type" value="Genomic_DNA"/>
</dbReference>
<dbReference type="OrthoDB" id="9780160at2"/>
<gene>
    <name evidence="14" type="ORF">SAMN05877753_102491</name>
</gene>
<dbReference type="Proteomes" id="UP000219546">
    <property type="component" value="Unassembled WGS sequence"/>
</dbReference>
<feature type="transmembrane region" description="Helical" evidence="13">
    <location>
        <begin position="54"/>
        <end position="75"/>
    </location>
</feature>
<evidence type="ECO:0000313" key="14">
    <source>
        <dbReference type="EMBL" id="SNX68365.1"/>
    </source>
</evidence>
<dbReference type="InterPro" id="IPR048279">
    <property type="entry name" value="MdtK-like"/>
</dbReference>
<dbReference type="GO" id="GO:0006811">
    <property type="term" value="P:monoatomic ion transport"/>
    <property type="evidence" value="ECO:0007669"/>
    <property type="project" value="UniProtKB-KW"/>
</dbReference>
<feature type="transmembrane region" description="Helical" evidence="13">
    <location>
        <begin position="319"/>
        <end position="339"/>
    </location>
</feature>
<feature type="transmembrane region" description="Helical" evidence="13">
    <location>
        <begin position="244"/>
        <end position="266"/>
    </location>
</feature>
<comment type="function">
    <text evidence="1">Multidrug efflux pump.</text>
</comment>
<feature type="transmembrane region" description="Helical" evidence="13">
    <location>
        <begin position="286"/>
        <end position="307"/>
    </location>
</feature>
<feature type="transmembrane region" description="Helical" evidence="13">
    <location>
        <begin position="420"/>
        <end position="441"/>
    </location>
</feature>
<keyword evidence="11 13" id="KW-0472">Membrane</keyword>
<evidence type="ECO:0000256" key="4">
    <source>
        <dbReference type="ARBA" id="ARBA00020268"/>
    </source>
</evidence>